<feature type="domain" description="PAS" evidence="11">
    <location>
        <begin position="76"/>
        <end position="118"/>
    </location>
</feature>
<comment type="catalytic activity">
    <reaction evidence="1">
        <text>ATP + protein L-histidine = ADP + protein N-phospho-L-histidine.</text>
        <dbReference type="EC" id="2.7.13.3"/>
    </reaction>
</comment>
<dbReference type="PANTHER" id="PTHR43065">
    <property type="entry name" value="SENSOR HISTIDINE KINASE"/>
    <property type="match status" value="1"/>
</dbReference>
<dbReference type="GO" id="GO:0000155">
    <property type="term" value="F:phosphorelay sensor kinase activity"/>
    <property type="evidence" value="ECO:0007669"/>
    <property type="project" value="InterPro"/>
</dbReference>
<proteinExistence type="predicted"/>
<evidence type="ECO:0000256" key="4">
    <source>
        <dbReference type="ARBA" id="ARBA00022679"/>
    </source>
</evidence>
<evidence type="ECO:0000256" key="8">
    <source>
        <dbReference type="ARBA" id="ARBA00023012"/>
    </source>
</evidence>
<sequence>MMKERKLFSSLFLAFGFILGFTLFLFDRWFNTYRYSSIFLWSSIILVCILLGSMISFLLKKLFNGQRKKAETIKEEHKRLHDLLNSLPGLVIVLEENYKVRFANSSYSSIFGESKGEFCYEVAGKKSPCDNCRIEKAFHNDLPLTSEELLFNNRIYEVILKSFSDVDGSRLVIRNLYDITERKEAEQELTRLHVEMAHLERLNLVGQMAAGIAHEIRNPMTTVRGYLQLLGSKEEFGSHGSTFELMIEELDRANLIISDFLSLAKSSPTEVQCQNINVILRHLYPLLEADAFTQNKQIVFEAKETPDILLDAKEISQLVLNLCRNGLEAMPVGGTLTIRTYVEEGRVVFSVEDEGCGILSEYLDKLGTPFFTTKDNGTGLGLVTCYSIVKRHNATIYLKSSPGKTTFFVRFPYLDINKKIN</sequence>
<reference evidence="13" key="1">
    <citation type="submission" date="2018-02" db="EMBL/GenBank/DDBJ databases">
        <authorList>
            <person name="Hausmann B."/>
        </authorList>
    </citation>
    <scope>NUCLEOTIDE SEQUENCE [LARGE SCALE GENOMIC DNA]</scope>
    <source>
        <strain evidence="13">Peat soil MAG SbF1</strain>
    </source>
</reference>
<dbReference type="InterPro" id="IPR036097">
    <property type="entry name" value="HisK_dim/P_sf"/>
</dbReference>
<dbReference type="CDD" id="cd00082">
    <property type="entry name" value="HisKA"/>
    <property type="match status" value="1"/>
</dbReference>
<dbReference type="Gene3D" id="3.30.450.20">
    <property type="entry name" value="PAS domain"/>
    <property type="match status" value="1"/>
</dbReference>
<feature type="transmembrane region" description="Helical" evidence="9">
    <location>
        <begin position="7"/>
        <end position="26"/>
    </location>
</feature>
<dbReference type="InterPro" id="IPR000014">
    <property type="entry name" value="PAS"/>
</dbReference>
<dbReference type="SUPFAM" id="SSF55785">
    <property type="entry name" value="PYP-like sensor domain (PAS domain)"/>
    <property type="match status" value="1"/>
</dbReference>
<dbReference type="Pfam" id="PF02518">
    <property type="entry name" value="HATPase_c"/>
    <property type="match status" value="1"/>
</dbReference>
<dbReference type="EMBL" id="OMOF01000009">
    <property type="protein sequence ID" value="SPF31825.1"/>
    <property type="molecule type" value="Genomic_DNA"/>
</dbReference>
<feature type="domain" description="Histidine kinase" evidence="10">
    <location>
        <begin position="211"/>
        <end position="415"/>
    </location>
</feature>
<evidence type="ECO:0000256" key="7">
    <source>
        <dbReference type="ARBA" id="ARBA00022840"/>
    </source>
</evidence>
<keyword evidence="9" id="KW-0472">Membrane</keyword>
<dbReference type="Proteomes" id="UP000238916">
    <property type="component" value="Unassembled WGS sequence"/>
</dbReference>
<keyword evidence="9" id="KW-1133">Transmembrane helix</keyword>
<evidence type="ECO:0000313" key="13">
    <source>
        <dbReference type="Proteomes" id="UP000238916"/>
    </source>
</evidence>
<organism evidence="12 13">
    <name type="scientific">Candidatus Desulfosporosinus infrequens</name>
    <dbReference type="NCBI Taxonomy" id="2043169"/>
    <lineage>
        <taxon>Bacteria</taxon>
        <taxon>Bacillati</taxon>
        <taxon>Bacillota</taxon>
        <taxon>Clostridia</taxon>
        <taxon>Eubacteriales</taxon>
        <taxon>Desulfitobacteriaceae</taxon>
        <taxon>Desulfosporosinus</taxon>
    </lineage>
</organism>
<keyword evidence="3" id="KW-0597">Phosphoprotein</keyword>
<keyword evidence="6 12" id="KW-0418">Kinase</keyword>
<dbReference type="SUPFAM" id="SSF47384">
    <property type="entry name" value="Homodimeric domain of signal transducing histidine kinase"/>
    <property type="match status" value="1"/>
</dbReference>
<accession>A0A2U3JWM9</accession>
<keyword evidence="5" id="KW-0547">Nucleotide-binding</keyword>
<evidence type="ECO:0000259" key="10">
    <source>
        <dbReference type="PROSITE" id="PS50109"/>
    </source>
</evidence>
<dbReference type="Gene3D" id="3.30.565.10">
    <property type="entry name" value="Histidine kinase-like ATPase, C-terminal domain"/>
    <property type="match status" value="1"/>
</dbReference>
<dbReference type="InterPro" id="IPR005467">
    <property type="entry name" value="His_kinase_dom"/>
</dbReference>
<keyword evidence="9" id="KW-0812">Transmembrane</keyword>
<dbReference type="InterPro" id="IPR036890">
    <property type="entry name" value="HATPase_C_sf"/>
</dbReference>
<protein>
    <recommendedName>
        <fullName evidence="2">histidine kinase</fullName>
        <ecNumber evidence="2">2.7.13.3</ecNumber>
    </recommendedName>
</protein>
<keyword evidence="7" id="KW-0067">ATP-binding</keyword>
<dbReference type="PRINTS" id="PR00344">
    <property type="entry name" value="BCTRLSENSOR"/>
</dbReference>
<evidence type="ECO:0000313" key="12">
    <source>
        <dbReference type="EMBL" id="SPF31825.1"/>
    </source>
</evidence>
<evidence type="ECO:0000259" key="11">
    <source>
        <dbReference type="PROSITE" id="PS50112"/>
    </source>
</evidence>
<dbReference type="InterPro" id="IPR003661">
    <property type="entry name" value="HisK_dim/P_dom"/>
</dbReference>
<dbReference type="InterPro" id="IPR035965">
    <property type="entry name" value="PAS-like_dom_sf"/>
</dbReference>
<dbReference type="PANTHER" id="PTHR43065:SF46">
    <property type="entry name" value="C4-DICARBOXYLATE TRANSPORT SENSOR PROTEIN DCTB"/>
    <property type="match status" value="1"/>
</dbReference>
<name>A0A2U3JWM9_9FIRM</name>
<keyword evidence="4" id="KW-0808">Transferase</keyword>
<evidence type="ECO:0000256" key="2">
    <source>
        <dbReference type="ARBA" id="ARBA00012438"/>
    </source>
</evidence>
<gene>
    <name evidence="12" type="ORF">SBF1_1060011</name>
</gene>
<dbReference type="SMART" id="SM00388">
    <property type="entry name" value="HisKA"/>
    <property type="match status" value="1"/>
</dbReference>
<dbReference type="SMART" id="SM00387">
    <property type="entry name" value="HATPase_c"/>
    <property type="match status" value="1"/>
</dbReference>
<dbReference type="InterPro" id="IPR004358">
    <property type="entry name" value="Sig_transdc_His_kin-like_C"/>
</dbReference>
<evidence type="ECO:0000256" key="3">
    <source>
        <dbReference type="ARBA" id="ARBA00022553"/>
    </source>
</evidence>
<keyword evidence="8" id="KW-0902">Two-component regulatory system</keyword>
<evidence type="ECO:0000256" key="5">
    <source>
        <dbReference type="ARBA" id="ARBA00022741"/>
    </source>
</evidence>
<dbReference type="SUPFAM" id="SSF55874">
    <property type="entry name" value="ATPase domain of HSP90 chaperone/DNA topoisomerase II/histidine kinase"/>
    <property type="match status" value="1"/>
</dbReference>
<dbReference type="Pfam" id="PF00512">
    <property type="entry name" value="HisKA"/>
    <property type="match status" value="1"/>
</dbReference>
<dbReference type="PROSITE" id="PS50112">
    <property type="entry name" value="PAS"/>
    <property type="match status" value="1"/>
</dbReference>
<evidence type="ECO:0000256" key="9">
    <source>
        <dbReference type="SAM" id="Phobius"/>
    </source>
</evidence>
<dbReference type="Gene3D" id="1.10.287.130">
    <property type="match status" value="1"/>
</dbReference>
<feature type="transmembrane region" description="Helical" evidence="9">
    <location>
        <begin position="38"/>
        <end position="59"/>
    </location>
</feature>
<evidence type="ECO:0000256" key="1">
    <source>
        <dbReference type="ARBA" id="ARBA00000085"/>
    </source>
</evidence>
<dbReference type="InterPro" id="IPR003594">
    <property type="entry name" value="HATPase_dom"/>
</dbReference>
<dbReference type="PROSITE" id="PS50109">
    <property type="entry name" value="HIS_KIN"/>
    <property type="match status" value="1"/>
</dbReference>
<evidence type="ECO:0000256" key="6">
    <source>
        <dbReference type="ARBA" id="ARBA00022777"/>
    </source>
</evidence>
<dbReference type="AlphaFoldDB" id="A0A2U3JWM9"/>
<dbReference type="EC" id="2.7.13.3" evidence="2"/>
<dbReference type="GO" id="GO:0005524">
    <property type="term" value="F:ATP binding"/>
    <property type="evidence" value="ECO:0007669"/>
    <property type="project" value="UniProtKB-KW"/>
</dbReference>